<evidence type="ECO:0000313" key="2">
    <source>
        <dbReference type="Proteomes" id="UP000198406"/>
    </source>
</evidence>
<dbReference type="OrthoDB" id="539213at2759"/>
<gene>
    <name evidence="1" type="ORF">FisN_37Lh010</name>
</gene>
<dbReference type="SMART" id="SM00248">
    <property type="entry name" value="ANK"/>
    <property type="match status" value="3"/>
</dbReference>
<evidence type="ECO:0000313" key="1">
    <source>
        <dbReference type="EMBL" id="GAX19746.1"/>
    </source>
</evidence>
<keyword evidence="2" id="KW-1185">Reference proteome</keyword>
<dbReference type="InterPro" id="IPR036770">
    <property type="entry name" value="Ankyrin_rpt-contain_sf"/>
</dbReference>
<reference evidence="1 2" key="1">
    <citation type="journal article" date="2015" name="Plant Cell">
        <title>Oil accumulation by the oleaginous diatom Fistulifera solaris as revealed by the genome and transcriptome.</title>
        <authorList>
            <person name="Tanaka T."/>
            <person name="Maeda Y."/>
            <person name="Veluchamy A."/>
            <person name="Tanaka M."/>
            <person name="Abida H."/>
            <person name="Marechal E."/>
            <person name="Bowler C."/>
            <person name="Muto M."/>
            <person name="Sunaga Y."/>
            <person name="Tanaka M."/>
            <person name="Yoshino T."/>
            <person name="Taniguchi T."/>
            <person name="Fukuda Y."/>
            <person name="Nemoto M."/>
            <person name="Matsumoto M."/>
            <person name="Wong P.S."/>
            <person name="Aburatani S."/>
            <person name="Fujibuchi W."/>
        </authorList>
    </citation>
    <scope>NUCLEOTIDE SEQUENCE [LARGE SCALE GENOMIC DNA]</scope>
    <source>
        <strain evidence="1 2">JPCC DA0580</strain>
    </source>
</reference>
<organism evidence="1 2">
    <name type="scientific">Fistulifera solaris</name>
    <name type="common">Oleaginous diatom</name>
    <dbReference type="NCBI Taxonomy" id="1519565"/>
    <lineage>
        <taxon>Eukaryota</taxon>
        <taxon>Sar</taxon>
        <taxon>Stramenopiles</taxon>
        <taxon>Ochrophyta</taxon>
        <taxon>Bacillariophyta</taxon>
        <taxon>Bacillariophyceae</taxon>
        <taxon>Bacillariophycidae</taxon>
        <taxon>Naviculales</taxon>
        <taxon>Naviculaceae</taxon>
        <taxon>Fistulifera</taxon>
    </lineage>
</organism>
<dbReference type="InParanoid" id="A0A1Z5K0X3"/>
<dbReference type="Gene3D" id="1.25.40.20">
    <property type="entry name" value="Ankyrin repeat-containing domain"/>
    <property type="match status" value="1"/>
</dbReference>
<comment type="caution">
    <text evidence="1">The sequence shown here is derived from an EMBL/GenBank/DDBJ whole genome shotgun (WGS) entry which is preliminary data.</text>
</comment>
<sequence>MSETQNCPCKHVNWRLSSTTAAEFGDLHRLMEMKKYSREALVLAAQQGHIAVTAYLIQQTTDWKDFITPLHRASFAGAVSTMRLLLDGAVKRTCLEELLQAPDTTFGDQRNALHKAATGGRFLAVHCLLEYCNNTAFLLSKDGQGQTARDIAVALRSRQAEEAKSVARWNTVADGTPDWEKCVQLLRRAEFQSTTTTSSRNLLRRRTHWEPLPPLSGCMDCFDETCLTQTWENSFRSILRSEVEESLRNTSQNVFVMPAEETENEQPALLAEPHHTSSTMSSSFKNHHTSAIGQECSKCHNMTIVVYRRNGLLVCKKCR</sequence>
<dbReference type="Proteomes" id="UP000198406">
    <property type="component" value="Unassembled WGS sequence"/>
</dbReference>
<dbReference type="InterPro" id="IPR002110">
    <property type="entry name" value="Ankyrin_rpt"/>
</dbReference>
<protein>
    <submittedName>
        <fullName evidence="1">Uncharacterized protein</fullName>
    </submittedName>
</protein>
<accession>A0A1Z5K0X3</accession>
<name>A0A1Z5K0X3_FISSO</name>
<dbReference type="SUPFAM" id="SSF48403">
    <property type="entry name" value="Ankyrin repeat"/>
    <property type="match status" value="1"/>
</dbReference>
<proteinExistence type="predicted"/>
<dbReference type="EMBL" id="BDSP01000138">
    <property type="protein sequence ID" value="GAX19746.1"/>
    <property type="molecule type" value="Genomic_DNA"/>
</dbReference>
<dbReference type="AlphaFoldDB" id="A0A1Z5K0X3"/>